<dbReference type="InterPro" id="IPR013785">
    <property type="entry name" value="Aldolase_TIM"/>
</dbReference>
<organism evidence="14 15">
    <name type="scientific">Caproicibacter fermentans</name>
    <dbReference type="NCBI Taxonomy" id="2576756"/>
    <lineage>
        <taxon>Bacteria</taxon>
        <taxon>Bacillati</taxon>
        <taxon>Bacillota</taxon>
        <taxon>Clostridia</taxon>
        <taxon>Eubacteriales</taxon>
        <taxon>Acutalibacteraceae</taxon>
        <taxon>Caproicibacter</taxon>
    </lineage>
</organism>
<dbReference type="GO" id="GO:0046872">
    <property type="term" value="F:metal ion binding"/>
    <property type="evidence" value="ECO:0007669"/>
    <property type="project" value="UniProtKB-KW"/>
</dbReference>
<comment type="cofactor">
    <cofactor evidence="1">
        <name>[4Fe-4S] cluster</name>
        <dbReference type="ChEBI" id="CHEBI:49883"/>
    </cofactor>
</comment>
<dbReference type="CDD" id="cd01335">
    <property type="entry name" value="Radical_SAM"/>
    <property type="match status" value="1"/>
</dbReference>
<keyword evidence="10" id="KW-0411">Iron-sulfur</keyword>
<gene>
    <name evidence="14" type="primary">nrdG</name>
    <name evidence="14" type="ORF">CAFE_29920</name>
</gene>
<dbReference type="Proteomes" id="UP000469440">
    <property type="component" value="Unassembled WGS sequence"/>
</dbReference>
<evidence type="ECO:0000256" key="8">
    <source>
        <dbReference type="ARBA" id="ARBA00023002"/>
    </source>
</evidence>
<comment type="similarity">
    <text evidence="3 12">Belongs to the organic radical-activating enzymes family.</text>
</comment>
<dbReference type="PANTHER" id="PTHR30352:SF2">
    <property type="entry name" value="ANAEROBIC RIBONUCLEOSIDE-TRIPHOSPHATE REDUCTASE-ACTIVATING PROTEIN"/>
    <property type="match status" value="1"/>
</dbReference>
<keyword evidence="15" id="KW-1185">Reference proteome</keyword>
<evidence type="ECO:0000256" key="4">
    <source>
        <dbReference type="ARBA" id="ARBA00014281"/>
    </source>
</evidence>
<keyword evidence="8 12" id="KW-0560">Oxidoreductase</keyword>
<evidence type="ECO:0000256" key="10">
    <source>
        <dbReference type="ARBA" id="ARBA00023014"/>
    </source>
</evidence>
<dbReference type="InterPro" id="IPR012837">
    <property type="entry name" value="NrdG"/>
</dbReference>
<evidence type="ECO:0000256" key="6">
    <source>
        <dbReference type="ARBA" id="ARBA00022691"/>
    </source>
</evidence>
<dbReference type="InterPro" id="IPR058240">
    <property type="entry name" value="rSAM_sf"/>
</dbReference>
<dbReference type="PROSITE" id="PS51918">
    <property type="entry name" value="RADICAL_SAM"/>
    <property type="match status" value="1"/>
</dbReference>
<dbReference type="PANTHER" id="PTHR30352">
    <property type="entry name" value="PYRUVATE FORMATE-LYASE-ACTIVATING ENZYME"/>
    <property type="match status" value="1"/>
</dbReference>
<evidence type="ECO:0000313" key="14">
    <source>
        <dbReference type="EMBL" id="MVB12260.1"/>
    </source>
</evidence>
<dbReference type="GO" id="GO:0043365">
    <property type="term" value="F:[formate-C-acetyltransferase]-activating enzyme activity"/>
    <property type="evidence" value="ECO:0007669"/>
    <property type="project" value="InterPro"/>
</dbReference>
<dbReference type="NCBIfam" id="TIGR02491">
    <property type="entry name" value="NrdG"/>
    <property type="match status" value="1"/>
</dbReference>
<evidence type="ECO:0000256" key="9">
    <source>
        <dbReference type="ARBA" id="ARBA00023004"/>
    </source>
</evidence>
<dbReference type="SFLD" id="SFLDS00029">
    <property type="entry name" value="Radical_SAM"/>
    <property type="match status" value="1"/>
</dbReference>
<dbReference type="AlphaFoldDB" id="A0A6N8I3U5"/>
<dbReference type="SFLD" id="SFLDG01066">
    <property type="entry name" value="organic_radical-activating_enz"/>
    <property type="match status" value="1"/>
</dbReference>
<dbReference type="SUPFAM" id="SSF102114">
    <property type="entry name" value="Radical SAM enzymes"/>
    <property type="match status" value="1"/>
</dbReference>
<dbReference type="EMBL" id="VWXL01000084">
    <property type="protein sequence ID" value="MVB12260.1"/>
    <property type="molecule type" value="Genomic_DNA"/>
</dbReference>
<sequence>MESELRVCGIETESIVDGKGIRFVVFVQGCPHHCPGCHNPQSHPFEGGTVWSIHDLFEKIRENPLLKGVTFSGGEPFCQPGPLTELARLVHSAGLDVTTYTGYLYENLVAMQRSEIDALLEQTDLLVDGPFLREEKDLTLRFRGSRNQRVINMAETRRRRIIVLEKLEEDD</sequence>
<dbReference type="GO" id="GO:0051539">
    <property type="term" value="F:4 iron, 4 sulfur cluster binding"/>
    <property type="evidence" value="ECO:0007669"/>
    <property type="project" value="UniProtKB-KW"/>
</dbReference>
<dbReference type="GO" id="GO:0004748">
    <property type="term" value="F:ribonucleoside-diphosphate reductase activity, thioredoxin disulfide as acceptor"/>
    <property type="evidence" value="ECO:0007669"/>
    <property type="project" value="TreeGrafter"/>
</dbReference>
<reference evidence="14 15" key="1">
    <citation type="submission" date="2019-09" db="EMBL/GenBank/DDBJ databases">
        <title>Genome sequence of Clostridium sp. EA1.</title>
        <authorList>
            <person name="Poehlein A."/>
            <person name="Bengelsdorf F.R."/>
            <person name="Daniel R."/>
        </authorList>
    </citation>
    <scope>NUCLEOTIDE SEQUENCE [LARGE SCALE GENOMIC DNA]</scope>
    <source>
        <strain evidence="14 15">EA1</strain>
    </source>
</reference>
<evidence type="ECO:0000256" key="5">
    <source>
        <dbReference type="ARBA" id="ARBA00022485"/>
    </source>
</evidence>
<protein>
    <recommendedName>
        <fullName evidence="4 12">Anaerobic ribonucleoside-triphosphate reductase-activating protein</fullName>
        <ecNumber evidence="12">1.97.1.-</ecNumber>
    </recommendedName>
</protein>
<evidence type="ECO:0000256" key="7">
    <source>
        <dbReference type="ARBA" id="ARBA00022723"/>
    </source>
</evidence>
<dbReference type="Gene3D" id="3.20.20.70">
    <property type="entry name" value="Aldolase class I"/>
    <property type="match status" value="1"/>
</dbReference>
<evidence type="ECO:0000256" key="3">
    <source>
        <dbReference type="ARBA" id="ARBA00009777"/>
    </source>
</evidence>
<dbReference type="RefSeq" id="WP_156991072.1">
    <property type="nucleotide sequence ID" value="NZ_VWXL01000084.1"/>
</dbReference>
<keyword evidence="9" id="KW-0408">Iron</keyword>
<comment type="caution">
    <text evidence="14">The sequence shown here is derived from an EMBL/GenBank/DDBJ whole genome shotgun (WGS) entry which is preliminary data.</text>
</comment>
<dbReference type="PIRSF" id="PIRSF000368">
    <property type="entry name" value="NrdG"/>
    <property type="match status" value="1"/>
</dbReference>
<proteinExistence type="inferred from homology"/>
<evidence type="ECO:0000259" key="13">
    <source>
        <dbReference type="PROSITE" id="PS51918"/>
    </source>
</evidence>
<keyword evidence="7" id="KW-0479">Metal-binding</keyword>
<dbReference type="PROSITE" id="PS01087">
    <property type="entry name" value="RADICAL_ACTIVATING"/>
    <property type="match status" value="1"/>
</dbReference>
<evidence type="ECO:0000256" key="1">
    <source>
        <dbReference type="ARBA" id="ARBA00001966"/>
    </source>
</evidence>
<evidence type="ECO:0000313" key="15">
    <source>
        <dbReference type="Proteomes" id="UP000469440"/>
    </source>
</evidence>
<comment type="function">
    <text evidence="2 12">Activation of anaerobic ribonucleoside-triphosphate reductase under anaerobic conditions by generation of an organic free radical, using S-adenosylmethionine and reduced flavodoxin as cosubstrates to produce 5'-deoxy-adenosine.</text>
</comment>
<accession>A0A6N8I3U5</accession>
<dbReference type="OrthoDB" id="9782387at2"/>
<dbReference type="InterPro" id="IPR034457">
    <property type="entry name" value="Organic_radical-activating"/>
</dbReference>
<evidence type="ECO:0000256" key="11">
    <source>
        <dbReference type="ARBA" id="ARBA00047365"/>
    </source>
</evidence>
<dbReference type="InterPro" id="IPR001989">
    <property type="entry name" value="Radical_activat_CS"/>
</dbReference>
<dbReference type="InterPro" id="IPR007197">
    <property type="entry name" value="rSAM"/>
</dbReference>
<evidence type="ECO:0000256" key="12">
    <source>
        <dbReference type="PIRNR" id="PIRNR000368"/>
    </source>
</evidence>
<name>A0A6N8I3U5_9FIRM</name>
<dbReference type="SFLD" id="SFLDG01063">
    <property type="entry name" value="activating_enzymes__group_1"/>
    <property type="match status" value="1"/>
</dbReference>
<comment type="catalytic activity">
    <reaction evidence="11">
        <text>glycyl-[protein] + reduced [flavodoxin] + S-adenosyl-L-methionine = glycin-2-yl radical-[protein] + semiquinone [flavodoxin] + 5'-deoxyadenosine + L-methionine + H(+)</text>
        <dbReference type="Rhea" id="RHEA:61976"/>
        <dbReference type="Rhea" id="RHEA-COMP:10622"/>
        <dbReference type="Rhea" id="RHEA-COMP:14480"/>
        <dbReference type="Rhea" id="RHEA-COMP:15993"/>
        <dbReference type="Rhea" id="RHEA-COMP:15994"/>
        <dbReference type="ChEBI" id="CHEBI:15378"/>
        <dbReference type="ChEBI" id="CHEBI:17319"/>
        <dbReference type="ChEBI" id="CHEBI:29947"/>
        <dbReference type="ChEBI" id="CHEBI:32722"/>
        <dbReference type="ChEBI" id="CHEBI:57618"/>
        <dbReference type="ChEBI" id="CHEBI:57844"/>
        <dbReference type="ChEBI" id="CHEBI:59789"/>
        <dbReference type="ChEBI" id="CHEBI:140311"/>
    </reaction>
</comment>
<feature type="domain" description="Radical SAM core" evidence="13">
    <location>
        <begin position="16"/>
        <end position="171"/>
    </location>
</feature>
<dbReference type="Pfam" id="PF13353">
    <property type="entry name" value="Fer4_12"/>
    <property type="match status" value="1"/>
</dbReference>
<dbReference type="SFLD" id="SFLDF00299">
    <property type="entry name" value="anaerobic_ribonucleoside-triph"/>
    <property type="match status" value="1"/>
</dbReference>
<keyword evidence="6" id="KW-0949">S-adenosyl-L-methionine</keyword>
<dbReference type="EC" id="1.97.1.-" evidence="12"/>
<evidence type="ECO:0000256" key="2">
    <source>
        <dbReference type="ARBA" id="ARBA00003852"/>
    </source>
</evidence>
<keyword evidence="5" id="KW-0004">4Fe-4S</keyword>